<keyword evidence="10" id="KW-1185">Reference proteome</keyword>
<evidence type="ECO:0000256" key="2">
    <source>
        <dbReference type="ARBA" id="ARBA00022475"/>
    </source>
</evidence>
<evidence type="ECO:0000256" key="7">
    <source>
        <dbReference type="SAM" id="Phobius"/>
    </source>
</evidence>
<evidence type="ECO:0000256" key="3">
    <source>
        <dbReference type="ARBA" id="ARBA00022692"/>
    </source>
</evidence>
<dbReference type="PROSITE" id="PS51849">
    <property type="entry name" value="RSGI_N"/>
    <property type="match status" value="1"/>
</dbReference>
<feature type="compositionally biased region" description="Basic and acidic residues" evidence="6">
    <location>
        <begin position="253"/>
        <end position="279"/>
    </location>
</feature>
<feature type="region of interest" description="Disordered" evidence="6">
    <location>
        <begin position="225"/>
        <end position="374"/>
    </location>
</feature>
<dbReference type="RefSeq" id="WP_341985661.1">
    <property type="nucleotide sequence ID" value="NZ_JBBYAF010000043.1"/>
</dbReference>
<dbReference type="Pfam" id="PF12791">
    <property type="entry name" value="RsgI_N"/>
    <property type="match status" value="1"/>
</dbReference>
<comment type="subcellular location">
    <subcellularLocation>
        <location evidence="1">Cell membrane</location>
        <topology evidence="1">Single-pass membrane protein</topology>
    </subcellularLocation>
</comment>
<reference evidence="9 10" key="1">
    <citation type="submission" date="2024-04" db="EMBL/GenBank/DDBJ databases">
        <title>Bacillus oryzaecorticis sp. nov., a moderately halophilic bacterium isolated from rice husks.</title>
        <authorList>
            <person name="Zhu H.-S."/>
        </authorList>
    </citation>
    <scope>NUCLEOTIDE SEQUENCE [LARGE SCALE GENOMIC DNA]</scope>
    <source>
        <strain evidence="9 10">ZC255</strain>
    </source>
</reference>
<feature type="domain" description="RsgI N-terminal anti-sigma" evidence="8">
    <location>
        <begin position="2"/>
        <end position="51"/>
    </location>
</feature>
<protein>
    <submittedName>
        <fullName evidence="9">Anti-sigma factor domain-containing protein</fullName>
    </submittedName>
</protein>
<name>A0ABU9KDN1_9BACI</name>
<evidence type="ECO:0000313" key="10">
    <source>
        <dbReference type="Proteomes" id="UP001389717"/>
    </source>
</evidence>
<dbReference type="InterPro" id="IPR055431">
    <property type="entry name" value="RsgI_M"/>
</dbReference>
<evidence type="ECO:0000259" key="8">
    <source>
        <dbReference type="PROSITE" id="PS51849"/>
    </source>
</evidence>
<proteinExistence type="predicted"/>
<keyword evidence="4 7" id="KW-1133">Transmembrane helix</keyword>
<comment type="caution">
    <text evidence="9">The sequence shown here is derived from an EMBL/GenBank/DDBJ whole genome shotgun (WGS) entry which is preliminary data.</text>
</comment>
<evidence type="ECO:0000256" key="5">
    <source>
        <dbReference type="ARBA" id="ARBA00023136"/>
    </source>
</evidence>
<evidence type="ECO:0000256" key="4">
    <source>
        <dbReference type="ARBA" id="ARBA00022989"/>
    </source>
</evidence>
<dbReference type="InterPro" id="IPR024449">
    <property type="entry name" value="Anti-sigma_RsgI_N"/>
</dbReference>
<feature type="transmembrane region" description="Helical" evidence="7">
    <location>
        <begin position="59"/>
        <end position="79"/>
    </location>
</feature>
<feature type="compositionally biased region" description="Basic and acidic residues" evidence="6">
    <location>
        <begin position="225"/>
        <end position="246"/>
    </location>
</feature>
<dbReference type="Proteomes" id="UP001389717">
    <property type="component" value="Unassembled WGS sequence"/>
</dbReference>
<evidence type="ECO:0000313" key="9">
    <source>
        <dbReference type="EMBL" id="MEL3974143.1"/>
    </source>
</evidence>
<feature type="compositionally biased region" description="Polar residues" evidence="6">
    <location>
        <begin position="303"/>
        <end position="313"/>
    </location>
</feature>
<gene>
    <name evidence="9" type="ORF">AAEO50_17805</name>
</gene>
<keyword evidence="2" id="KW-1003">Cell membrane</keyword>
<organism evidence="9 10">
    <name type="scientific">Rossellomorea oryzaecorticis</name>
    <dbReference type="NCBI Taxonomy" id="1396505"/>
    <lineage>
        <taxon>Bacteria</taxon>
        <taxon>Bacillati</taxon>
        <taxon>Bacillota</taxon>
        <taxon>Bacilli</taxon>
        <taxon>Bacillales</taxon>
        <taxon>Bacillaceae</taxon>
        <taxon>Rossellomorea</taxon>
    </lineage>
</organism>
<keyword evidence="3 7" id="KW-0812">Transmembrane</keyword>
<sequence>MKKGIIMEIRRDVLIMMTPDGEFMNGKKTANQRYTIGEEIPFYPIKENSQVKVKRNWKAAASILTAAVLILTLFSGSFLQSNKAYAYVSVDINPSLELSLNKEQQVIDITPYNEDGEVLIEKLEDWKKEDVSEVAEEILRVSEKLGYLKKDQNVWITSTFTDLSENQTHSALLKELNEFVKQYNDQHSAEIIMKETTEDIREEAVEKGVTAGTLLKEKKDKELIVNPDGDKAEKTAKEPIEEKKADSPASNTDKSKPQHVEDELNKGAHDQKQGNKAESKSNGNGHNKPIDNKGSEGNKASERSSSSQKNQGAPDNRGDNQNKKKNNNNQSDNRPDKNNGKRDKPNPHENKNHGNSHHNQSGEKRDSDSKGKNN</sequence>
<feature type="compositionally biased region" description="Basic and acidic residues" evidence="6">
    <location>
        <begin position="333"/>
        <end position="352"/>
    </location>
</feature>
<feature type="compositionally biased region" description="Basic and acidic residues" evidence="6">
    <location>
        <begin position="360"/>
        <end position="374"/>
    </location>
</feature>
<accession>A0ABU9KDN1</accession>
<dbReference type="Pfam" id="PF23750">
    <property type="entry name" value="RsgI_M"/>
    <property type="match status" value="1"/>
</dbReference>
<evidence type="ECO:0000256" key="1">
    <source>
        <dbReference type="ARBA" id="ARBA00004162"/>
    </source>
</evidence>
<feature type="compositionally biased region" description="Basic and acidic residues" evidence="6">
    <location>
        <begin position="288"/>
        <end position="302"/>
    </location>
</feature>
<keyword evidence="5 7" id="KW-0472">Membrane</keyword>
<dbReference type="EMBL" id="JBBYAF010000043">
    <property type="protein sequence ID" value="MEL3974143.1"/>
    <property type="molecule type" value="Genomic_DNA"/>
</dbReference>
<evidence type="ECO:0000256" key="6">
    <source>
        <dbReference type="SAM" id="MobiDB-lite"/>
    </source>
</evidence>